<keyword evidence="2" id="KW-1185">Reference proteome</keyword>
<evidence type="ECO:0000313" key="2">
    <source>
        <dbReference type="Proteomes" id="UP000242636"/>
    </source>
</evidence>
<proteinExistence type="predicted"/>
<reference evidence="1 2" key="1">
    <citation type="submission" date="2017-02" db="EMBL/GenBank/DDBJ databases">
        <title>Draft Genome Sequences of 'Candidatus Synechococcus spongiarum', Cyanobacterial Symbionts of the Mediterranean Sponge Aplysina aerophoba from two locations.</title>
        <authorList>
            <person name="Slaby B.M."/>
            <person name="Hentschel U."/>
        </authorList>
    </citation>
    <scope>NUCLEOTIDE SEQUENCE [LARGE SCALE GENOMIC DNA]</scope>
    <source>
        <strain evidence="1">LMB bulk15M</strain>
    </source>
</reference>
<accession>A0A1T1CZH0</accession>
<comment type="caution">
    <text evidence="1">The sequence shown here is derived from an EMBL/GenBank/DDBJ whole genome shotgun (WGS) entry which is preliminary data.</text>
</comment>
<gene>
    <name evidence="1" type="ORF">BV61_03560</name>
</gene>
<name>A0A1T1CZH0_9SYNE</name>
<dbReference type="EMBL" id="MWLD01000046">
    <property type="protein sequence ID" value="OOV34019.1"/>
    <property type="molecule type" value="Genomic_DNA"/>
</dbReference>
<dbReference type="AlphaFoldDB" id="A0A1T1CZH0"/>
<evidence type="ECO:0000313" key="1">
    <source>
        <dbReference type="EMBL" id="OOV34019.1"/>
    </source>
</evidence>
<feature type="non-terminal residue" evidence="1">
    <location>
        <position position="1"/>
    </location>
</feature>
<organism evidence="1 2">
    <name type="scientific">Candidatus Synechococcus spongiarum LMB bulk15M</name>
    <dbReference type="NCBI Taxonomy" id="1943582"/>
    <lineage>
        <taxon>Bacteria</taxon>
        <taxon>Bacillati</taxon>
        <taxon>Cyanobacteriota</taxon>
        <taxon>Cyanophyceae</taxon>
        <taxon>Synechococcales</taxon>
        <taxon>Synechococcaceae</taxon>
        <taxon>Synechococcus</taxon>
    </lineage>
</organism>
<protein>
    <submittedName>
        <fullName evidence="1">Uncharacterized protein</fullName>
    </submittedName>
</protein>
<sequence length="61" mass="6450">TNASYSLKRSSLVVTLSKSVNGKFAHGKADAFSGKLSLFTQQRVGWCVPLEGADHPESLAG</sequence>
<dbReference type="Proteomes" id="UP000242636">
    <property type="component" value="Unassembled WGS sequence"/>
</dbReference>